<dbReference type="InterPro" id="IPR036291">
    <property type="entry name" value="NAD(P)-bd_dom_sf"/>
</dbReference>
<dbReference type="CDD" id="cd05266">
    <property type="entry name" value="SDR_a4"/>
    <property type="match status" value="1"/>
</dbReference>
<dbReference type="EMBL" id="SMAO01000014">
    <property type="protein sequence ID" value="TCT18103.1"/>
    <property type="molecule type" value="Genomic_DNA"/>
</dbReference>
<dbReference type="Proteomes" id="UP000295717">
    <property type="component" value="Unassembled WGS sequence"/>
</dbReference>
<proteinExistence type="predicted"/>
<evidence type="ECO:0000313" key="3">
    <source>
        <dbReference type="Proteomes" id="UP000295717"/>
    </source>
</evidence>
<dbReference type="OrthoDB" id="9808276at2"/>
<accession>A0A4R3MQD9</accession>
<organism evidence="2 3">
    <name type="scientific">Thiobaca trueperi</name>
    <dbReference type="NCBI Taxonomy" id="127458"/>
    <lineage>
        <taxon>Bacteria</taxon>
        <taxon>Pseudomonadati</taxon>
        <taxon>Pseudomonadota</taxon>
        <taxon>Gammaproteobacteria</taxon>
        <taxon>Chromatiales</taxon>
        <taxon>Chromatiaceae</taxon>
        <taxon>Thiobaca</taxon>
    </lineage>
</organism>
<keyword evidence="3" id="KW-1185">Reference proteome</keyword>
<dbReference type="PANTHER" id="PTHR43574">
    <property type="entry name" value="EPIMERASE-RELATED"/>
    <property type="match status" value="1"/>
</dbReference>
<comment type="caution">
    <text evidence="2">The sequence shown here is derived from an EMBL/GenBank/DDBJ whole genome shotgun (WGS) entry which is preliminary data.</text>
</comment>
<dbReference type="AlphaFoldDB" id="A0A4R3MQD9"/>
<protein>
    <submittedName>
        <fullName evidence="2">Nucleoside-diphosphate-sugar epimerase</fullName>
    </submittedName>
</protein>
<evidence type="ECO:0000256" key="1">
    <source>
        <dbReference type="ARBA" id="ARBA00023027"/>
    </source>
</evidence>
<reference evidence="2 3" key="1">
    <citation type="submission" date="2019-03" db="EMBL/GenBank/DDBJ databases">
        <title>Genomic Encyclopedia of Type Strains, Phase IV (KMG-IV): sequencing the most valuable type-strain genomes for metagenomic binning, comparative biology and taxonomic classification.</title>
        <authorList>
            <person name="Goeker M."/>
        </authorList>
    </citation>
    <scope>NUCLEOTIDE SEQUENCE [LARGE SCALE GENOMIC DNA]</scope>
    <source>
        <strain evidence="2 3">DSM 13587</strain>
    </source>
</reference>
<dbReference type="Gene3D" id="3.40.50.720">
    <property type="entry name" value="NAD(P)-binding Rossmann-like Domain"/>
    <property type="match status" value="1"/>
</dbReference>
<sequence length="305" mass="32862">MTTPSLFCFGLGYTGVRLARAAIARGWSVAGTCRDAGKAATLCALGMRTIPFDGTHASAEVQDALGQATHLLSSIPPDADGDPVLRLHTTDLETLAGSLQWLGYLSTTGVYGDCDGDWIDEDRTPKPATVENQRRLDAEDDWLGLGARMATPAQVFRLPGIYGPEGRNVIDSLEAGRARRIVKPGQVFNRIHVDDLVAVLLAALERPHAGRIYNLSDDEPAPADEVLCHAAALMGIEPPPAEPFEEAGLSPFARHFYAECKRVSNQRIKQELGVHLRYPTYREGLRAIAEARAAAGTPASVEPQT</sequence>
<dbReference type="RefSeq" id="WP_132978635.1">
    <property type="nucleotide sequence ID" value="NZ_SMAO01000014.1"/>
</dbReference>
<dbReference type="SUPFAM" id="SSF51735">
    <property type="entry name" value="NAD(P)-binding Rossmann-fold domains"/>
    <property type="match status" value="1"/>
</dbReference>
<name>A0A4R3MQD9_9GAMM</name>
<gene>
    <name evidence="2" type="ORF">EDC35_1145</name>
</gene>
<keyword evidence="1" id="KW-0520">NAD</keyword>
<evidence type="ECO:0000313" key="2">
    <source>
        <dbReference type="EMBL" id="TCT18103.1"/>
    </source>
</evidence>